<name>A0A8B6FDQ5_MYTGA</name>
<keyword evidence="2" id="KW-1133">Transmembrane helix</keyword>
<evidence type="ECO:0000313" key="3">
    <source>
        <dbReference type="EMBL" id="VDI48417.1"/>
    </source>
</evidence>
<keyword evidence="2" id="KW-0812">Transmembrane</keyword>
<feature type="transmembrane region" description="Helical" evidence="2">
    <location>
        <begin position="70"/>
        <end position="101"/>
    </location>
</feature>
<keyword evidence="4" id="KW-1185">Reference proteome</keyword>
<organism evidence="3 4">
    <name type="scientific">Mytilus galloprovincialis</name>
    <name type="common">Mediterranean mussel</name>
    <dbReference type="NCBI Taxonomy" id="29158"/>
    <lineage>
        <taxon>Eukaryota</taxon>
        <taxon>Metazoa</taxon>
        <taxon>Spiralia</taxon>
        <taxon>Lophotrochozoa</taxon>
        <taxon>Mollusca</taxon>
        <taxon>Bivalvia</taxon>
        <taxon>Autobranchia</taxon>
        <taxon>Pteriomorphia</taxon>
        <taxon>Mytilida</taxon>
        <taxon>Mytiloidea</taxon>
        <taxon>Mytilidae</taxon>
        <taxon>Mytilinae</taxon>
        <taxon>Mytilus</taxon>
    </lineage>
</organism>
<protein>
    <recommendedName>
        <fullName evidence="5">Cysteine and tyrosine-rich protein 1</fullName>
    </recommendedName>
</protein>
<feature type="region of interest" description="Disordered" evidence="1">
    <location>
        <begin position="155"/>
        <end position="212"/>
    </location>
</feature>
<evidence type="ECO:0008006" key="5">
    <source>
        <dbReference type="Google" id="ProtNLM"/>
    </source>
</evidence>
<dbReference type="EMBL" id="UYJE01006738">
    <property type="protein sequence ID" value="VDI48417.1"/>
    <property type="molecule type" value="Genomic_DNA"/>
</dbReference>
<evidence type="ECO:0000313" key="4">
    <source>
        <dbReference type="Proteomes" id="UP000596742"/>
    </source>
</evidence>
<sequence length="212" mass="23121">MDCLRRMLWLIVFYCLKIGFVLSSTCYKYSYSYGSYTSYCSGYCYGSYGSQSCGYYYYYYYLYYDNSSSYIGSLSIGAFAGLIIGSIIFFIFFVSVTVAICKSCTRSAGQHGRIVNPTGGVSVVQTGQQQGGPGGYPYGPPQMYSNVGYHHGYPPPQPMNAYGPPHPQPMNGPPPPQPMTGPPPPPAYAESRPEVNQPPPVSTAFGGEPSTK</sequence>
<dbReference type="AlphaFoldDB" id="A0A8B6FDQ5"/>
<reference evidence="3" key="1">
    <citation type="submission" date="2018-11" db="EMBL/GenBank/DDBJ databases">
        <authorList>
            <person name="Alioto T."/>
            <person name="Alioto T."/>
        </authorList>
    </citation>
    <scope>NUCLEOTIDE SEQUENCE</scope>
</reference>
<feature type="compositionally biased region" description="Pro residues" evidence="1">
    <location>
        <begin position="155"/>
        <end position="187"/>
    </location>
</feature>
<keyword evidence="2" id="KW-0472">Membrane</keyword>
<evidence type="ECO:0000256" key="1">
    <source>
        <dbReference type="SAM" id="MobiDB-lite"/>
    </source>
</evidence>
<evidence type="ECO:0000256" key="2">
    <source>
        <dbReference type="SAM" id="Phobius"/>
    </source>
</evidence>
<feature type="transmembrane region" description="Helical" evidence="2">
    <location>
        <begin position="7"/>
        <end position="30"/>
    </location>
</feature>
<comment type="caution">
    <text evidence="3">The sequence shown here is derived from an EMBL/GenBank/DDBJ whole genome shotgun (WGS) entry which is preliminary data.</text>
</comment>
<gene>
    <name evidence="3" type="ORF">MGAL_10B071729</name>
</gene>
<proteinExistence type="predicted"/>
<accession>A0A8B6FDQ5</accession>
<dbReference type="Proteomes" id="UP000596742">
    <property type="component" value="Unassembled WGS sequence"/>
</dbReference>